<accession>A0A392S2F7</accession>
<dbReference type="AlphaFoldDB" id="A0A392S2F7"/>
<proteinExistence type="predicted"/>
<evidence type="ECO:0000313" key="3">
    <source>
        <dbReference type="Proteomes" id="UP000265520"/>
    </source>
</evidence>
<feature type="non-terminal residue" evidence="2">
    <location>
        <position position="1"/>
    </location>
</feature>
<evidence type="ECO:0000256" key="1">
    <source>
        <dbReference type="SAM" id="MobiDB-lite"/>
    </source>
</evidence>
<feature type="compositionally biased region" description="Basic and acidic residues" evidence="1">
    <location>
        <begin position="37"/>
        <end position="46"/>
    </location>
</feature>
<dbReference type="EMBL" id="LXQA010306659">
    <property type="protein sequence ID" value="MCI42612.1"/>
    <property type="molecule type" value="Genomic_DNA"/>
</dbReference>
<keyword evidence="3" id="KW-1185">Reference proteome</keyword>
<dbReference type="Proteomes" id="UP000265520">
    <property type="component" value="Unassembled WGS sequence"/>
</dbReference>
<reference evidence="2 3" key="1">
    <citation type="journal article" date="2018" name="Front. Plant Sci.">
        <title>Red Clover (Trifolium pratense) and Zigzag Clover (T. medium) - A Picture of Genomic Similarities and Differences.</title>
        <authorList>
            <person name="Dluhosova J."/>
            <person name="Istvanek J."/>
            <person name="Nedelnik J."/>
            <person name="Repkova J."/>
        </authorList>
    </citation>
    <scope>NUCLEOTIDE SEQUENCE [LARGE SCALE GENOMIC DNA]</scope>
    <source>
        <strain evidence="3">cv. 10/8</strain>
        <tissue evidence="2">Leaf</tissue>
    </source>
</reference>
<protein>
    <submittedName>
        <fullName evidence="2">Armadillo repeat-containing kinesin-like protein 1-like</fullName>
    </submittedName>
</protein>
<feature type="region of interest" description="Disordered" evidence="1">
    <location>
        <begin position="1"/>
        <end position="69"/>
    </location>
</feature>
<feature type="non-terminal residue" evidence="2">
    <location>
        <position position="69"/>
    </location>
</feature>
<sequence>YFVVSSFQETIDAESASEPIIDQSDEEQTLGTTNAELDSKESERKLSVSSTESGHHNALEVDVVSKISS</sequence>
<organism evidence="2 3">
    <name type="scientific">Trifolium medium</name>
    <dbReference type="NCBI Taxonomy" id="97028"/>
    <lineage>
        <taxon>Eukaryota</taxon>
        <taxon>Viridiplantae</taxon>
        <taxon>Streptophyta</taxon>
        <taxon>Embryophyta</taxon>
        <taxon>Tracheophyta</taxon>
        <taxon>Spermatophyta</taxon>
        <taxon>Magnoliopsida</taxon>
        <taxon>eudicotyledons</taxon>
        <taxon>Gunneridae</taxon>
        <taxon>Pentapetalae</taxon>
        <taxon>rosids</taxon>
        <taxon>fabids</taxon>
        <taxon>Fabales</taxon>
        <taxon>Fabaceae</taxon>
        <taxon>Papilionoideae</taxon>
        <taxon>50 kb inversion clade</taxon>
        <taxon>NPAAA clade</taxon>
        <taxon>Hologalegina</taxon>
        <taxon>IRL clade</taxon>
        <taxon>Trifolieae</taxon>
        <taxon>Trifolium</taxon>
    </lineage>
</organism>
<comment type="caution">
    <text evidence="2">The sequence shown here is derived from an EMBL/GenBank/DDBJ whole genome shotgun (WGS) entry which is preliminary data.</text>
</comment>
<name>A0A392S2F7_9FABA</name>
<evidence type="ECO:0000313" key="2">
    <source>
        <dbReference type="EMBL" id="MCI42612.1"/>
    </source>
</evidence>